<dbReference type="OrthoDB" id="1442665at2"/>
<dbReference type="EMBL" id="JACWLN010000005">
    <property type="protein sequence ID" value="MBD1261368.1"/>
    <property type="molecule type" value="Genomic_DNA"/>
</dbReference>
<accession>A0A316EIF1</accession>
<protein>
    <submittedName>
        <fullName evidence="2">Uncharacterized protein</fullName>
    </submittedName>
</protein>
<evidence type="ECO:0000313" key="2">
    <source>
        <dbReference type="EMBL" id="PWK22700.1"/>
    </source>
</evidence>
<reference evidence="2 3" key="1">
    <citation type="submission" date="2018-05" db="EMBL/GenBank/DDBJ databases">
        <title>Genomic Encyclopedia of Archaeal and Bacterial Type Strains, Phase II (KMG-II): from individual species to whole genera.</title>
        <authorList>
            <person name="Goeker M."/>
        </authorList>
    </citation>
    <scope>NUCLEOTIDE SEQUENCE [LARGE SCALE GENOMIC DNA]</scope>
    <source>
        <strain evidence="2 3">DSM 23514</strain>
    </source>
</reference>
<reference evidence="1 4" key="2">
    <citation type="submission" date="2020-07" db="EMBL/GenBank/DDBJ databases">
        <title>The draft genome sequence of Maribacter polysiphoniae KCTC 22021.</title>
        <authorList>
            <person name="Mu L."/>
        </authorList>
    </citation>
    <scope>NUCLEOTIDE SEQUENCE [LARGE SCALE GENOMIC DNA]</scope>
    <source>
        <strain evidence="1 4">KCTC 22021</strain>
    </source>
</reference>
<keyword evidence="4" id="KW-1185">Reference proteome</keyword>
<sequence length="151" mass="17813">MGILDLLLGEKIIKHDTFFGQIESDKTRKKDATKSLNWKINKRIGPFQNDTFIILEGNHTNINSTQKIELRNFIENFDAIYAFEIDQLIESNNSFMKFKNWRSEYYIAFICPLFDSNTNFEINFEPIDEKNNDGYFCIELINRVLKNIAIL</sequence>
<dbReference type="Proteomes" id="UP000651837">
    <property type="component" value="Unassembled WGS sequence"/>
</dbReference>
<dbReference type="RefSeq" id="WP_109651346.1">
    <property type="nucleotide sequence ID" value="NZ_JACWLN010000005.1"/>
</dbReference>
<dbReference type="AlphaFoldDB" id="A0A316EIF1"/>
<evidence type="ECO:0000313" key="1">
    <source>
        <dbReference type="EMBL" id="MBD1261368.1"/>
    </source>
</evidence>
<comment type="caution">
    <text evidence="2">The sequence shown here is derived from an EMBL/GenBank/DDBJ whole genome shotgun (WGS) entry which is preliminary data.</text>
</comment>
<dbReference type="Proteomes" id="UP000245667">
    <property type="component" value="Unassembled WGS sequence"/>
</dbReference>
<gene>
    <name evidence="1" type="ORF">HZY62_12255</name>
    <name evidence="2" type="ORF">LX92_02636</name>
</gene>
<evidence type="ECO:0000313" key="3">
    <source>
        <dbReference type="Proteomes" id="UP000245667"/>
    </source>
</evidence>
<name>A0A316EIF1_9FLAO</name>
<evidence type="ECO:0000313" key="4">
    <source>
        <dbReference type="Proteomes" id="UP000651837"/>
    </source>
</evidence>
<organism evidence="2 3">
    <name type="scientific">Maribacter polysiphoniae</name>
    <dbReference type="NCBI Taxonomy" id="429344"/>
    <lineage>
        <taxon>Bacteria</taxon>
        <taxon>Pseudomonadati</taxon>
        <taxon>Bacteroidota</taxon>
        <taxon>Flavobacteriia</taxon>
        <taxon>Flavobacteriales</taxon>
        <taxon>Flavobacteriaceae</taxon>
        <taxon>Maribacter</taxon>
    </lineage>
</organism>
<dbReference type="EMBL" id="QGGQ01000006">
    <property type="protein sequence ID" value="PWK22700.1"/>
    <property type="molecule type" value="Genomic_DNA"/>
</dbReference>
<proteinExistence type="predicted"/>